<feature type="domain" description="RNA polymerase sigma-70 region 2" evidence="7">
    <location>
        <begin position="25"/>
        <end position="91"/>
    </location>
</feature>
<dbReference type="InterPro" id="IPR036388">
    <property type="entry name" value="WH-like_DNA-bd_sf"/>
</dbReference>
<dbReference type="InterPro" id="IPR039425">
    <property type="entry name" value="RNA_pol_sigma-70-like"/>
</dbReference>
<dbReference type="GO" id="GO:0006352">
    <property type="term" value="P:DNA-templated transcription initiation"/>
    <property type="evidence" value="ECO:0007669"/>
    <property type="project" value="InterPro"/>
</dbReference>
<dbReference type="GO" id="GO:0016987">
    <property type="term" value="F:sigma factor activity"/>
    <property type="evidence" value="ECO:0007669"/>
    <property type="project" value="UniProtKB-KW"/>
</dbReference>
<comment type="caution">
    <text evidence="9">The sequence shown here is derived from an EMBL/GenBank/DDBJ whole genome shotgun (WGS) entry which is preliminary data.</text>
</comment>
<dbReference type="PANTHER" id="PTHR43133">
    <property type="entry name" value="RNA POLYMERASE ECF-TYPE SIGMA FACTO"/>
    <property type="match status" value="1"/>
</dbReference>
<accession>A0A5C6DPQ9</accession>
<dbReference type="CDD" id="cd06171">
    <property type="entry name" value="Sigma70_r4"/>
    <property type="match status" value="1"/>
</dbReference>
<dbReference type="OrthoDB" id="273082at2"/>
<dbReference type="RefSeq" id="WP_146601768.1">
    <property type="nucleotide sequence ID" value="NZ_SJPY01000007.1"/>
</dbReference>
<keyword evidence="3 6" id="KW-0731">Sigma factor</keyword>
<dbReference type="PANTHER" id="PTHR43133:SF8">
    <property type="entry name" value="RNA POLYMERASE SIGMA FACTOR HI_1459-RELATED"/>
    <property type="match status" value="1"/>
</dbReference>
<dbReference type="Pfam" id="PF08281">
    <property type="entry name" value="Sigma70_r4_2"/>
    <property type="match status" value="1"/>
</dbReference>
<dbReference type="Gene3D" id="1.10.10.10">
    <property type="entry name" value="Winged helix-like DNA-binding domain superfamily/Winged helix DNA-binding domain"/>
    <property type="match status" value="1"/>
</dbReference>
<evidence type="ECO:0000259" key="8">
    <source>
        <dbReference type="Pfam" id="PF08281"/>
    </source>
</evidence>
<name>A0A5C6DPQ9_9BACT</name>
<reference evidence="9 10" key="1">
    <citation type="submission" date="2019-02" db="EMBL/GenBank/DDBJ databases">
        <title>Deep-cultivation of Planctomycetes and their phenomic and genomic characterization uncovers novel biology.</title>
        <authorList>
            <person name="Wiegand S."/>
            <person name="Jogler M."/>
            <person name="Boedeker C."/>
            <person name="Pinto D."/>
            <person name="Vollmers J."/>
            <person name="Rivas-Marin E."/>
            <person name="Kohn T."/>
            <person name="Peeters S.H."/>
            <person name="Heuer A."/>
            <person name="Rast P."/>
            <person name="Oberbeckmann S."/>
            <person name="Bunk B."/>
            <person name="Jeske O."/>
            <person name="Meyerdierks A."/>
            <person name="Storesund J.E."/>
            <person name="Kallscheuer N."/>
            <person name="Luecker S."/>
            <person name="Lage O.M."/>
            <person name="Pohl T."/>
            <person name="Merkel B.J."/>
            <person name="Hornburger P."/>
            <person name="Mueller R.-W."/>
            <person name="Bruemmer F."/>
            <person name="Labrenz M."/>
            <person name="Spormann A.M."/>
            <person name="Op Den Camp H."/>
            <person name="Overmann J."/>
            <person name="Amann R."/>
            <person name="Jetten M.S.M."/>
            <person name="Mascher T."/>
            <person name="Medema M.H."/>
            <person name="Devos D.P."/>
            <person name="Kaster A.-K."/>
            <person name="Ovreas L."/>
            <person name="Rohde M."/>
            <person name="Galperin M.Y."/>
            <person name="Jogler C."/>
        </authorList>
    </citation>
    <scope>NUCLEOTIDE SEQUENCE [LARGE SCALE GENOMIC DNA]</scope>
    <source>
        <strain evidence="9 10">Q31b</strain>
    </source>
</reference>
<dbReference type="Pfam" id="PF04542">
    <property type="entry name" value="Sigma70_r2"/>
    <property type="match status" value="1"/>
</dbReference>
<keyword evidence="4 6" id="KW-0238">DNA-binding</keyword>
<evidence type="ECO:0000256" key="2">
    <source>
        <dbReference type="ARBA" id="ARBA00023015"/>
    </source>
</evidence>
<dbReference type="InterPro" id="IPR013325">
    <property type="entry name" value="RNA_pol_sigma_r2"/>
</dbReference>
<dbReference type="AlphaFoldDB" id="A0A5C6DPQ9"/>
<protein>
    <recommendedName>
        <fullName evidence="6">RNA polymerase sigma factor</fullName>
    </recommendedName>
</protein>
<dbReference type="EMBL" id="SJPY01000007">
    <property type="protein sequence ID" value="TWU37837.1"/>
    <property type="molecule type" value="Genomic_DNA"/>
</dbReference>
<evidence type="ECO:0000313" key="10">
    <source>
        <dbReference type="Proteomes" id="UP000315471"/>
    </source>
</evidence>
<dbReference type="InterPro" id="IPR000838">
    <property type="entry name" value="RNA_pol_sigma70_ECF_CS"/>
</dbReference>
<dbReference type="NCBIfam" id="TIGR02937">
    <property type="entry name" value="sigma70-ECF"/>
    <property type="match status" value="1"/>
</dbReference>
<keyword evidence="10" id="KW-1185">Reference proteome</keyword>
<comment type="similarity">
    <text evidence="1 6">Belongs to the sigma-70 factor family. ECF subfamily.</text>
</comment>
<evidence type="ECO:0000256" key="1">
    <source>
        <dbReference type="ARBA" id="ARBA00010641"/>
    </source>
</evidence>
<dbReference type="SUPFAM" id="SSF88659">
    <property type="entry name" value="Sigma3 and sigma4 domains of RNA polymerase sigma factors"/>
    <property type="match status" value="1"/>
</dbReference>
<evidence type="ECO:0000256" key="5">
    <source>
        <dbReference type="ARBA" id="ARBA00023163"/>
    </source>
</evidence>
<gene>
    <name evidence="9" type="primary">sigW_8</name>
    <name evidence="9" type="ORF">Q31b_46260</name>
</gene>
<dbReference type="PROSITE" id="PS01063">
    <property type="entry name" value="SIGMA70_ECF"/>
    <property type="match status" value="1"/>
</dbReference>
<dbReference type="SUPFAM" id="SSF88946">
    <property type="entry name" value="Sigma2 domain of RNA polymerase sigma factors"/>
    <property type="match status" value="1"/>
</dbReference>
<dbReference type="GO" id="GO:0003677">
    <property type="term" value="F:DNA binding"/>
    <property type="evidence" value="ECO:0007669"/>
    <property type="project" value="UniProtKB-KW"/>
</dbReference>
<evidence type="ECO:0000259" key="7">
    <source>
        <dbReference type="Pfam" id="PF04542"/>
    </source>
</evidence>
<dbReference type="InterPro" id="IPR007627">
    <property type="entry name" value="RNA_pol_sigma70_r2"/>
</dbReference>
<dbReference type="Proteomes" id="UP000315471">
    <property type="component" value="Unassembled WGS sequence"/>
</dbReference>
<keyword evidence="5 6" id="KW-0804">Transcription</keyword>
<dbReference type="InterPro" id="IPR014284">
    <property type="entry name" value="RNA_pol_sigma-70_dom"/>
</dbReference>
<evidence type="ECO:0000256" key="4">
    <source>
        <dbReference type="ARBA" id="ARBA00023125"/>
    </source>
</evidence>
<evidence type="ECO:0000256" key="3">
    <source>
        <dbReference type="ARBA" id="ARBA00023082"/>
    </source>
</evidence>
<organism evidence="9 10">
    <name type="scientific">Novipirellula aureliae</name>
    <dbReference type="NCBI Taxonomy" id="2527966"/>
    <lineage>
        <taxon>Bacteria</taxon>
        <taxon>Pseudomonadati</taxon>
        <taxon>Planctomycetota</taxon>
        <taxon>Planctomycetia</taxon>
        <taxon>Pirellulales</taxon>
        <taxon>Pirellulaceae</taxon>
        <taxon>Novipirellula</taxon>
    </lineage>
</organism>
<dbReference type="InterPro" id="IPR013249">
    <property type="entry name" value="RNA_pol_sigma70_r4_t2"/>
</dbReference>
<feature type="domain" description="RNA polymerase sigma factor 70 region 4 type 2" evidence="8">
    <location>
        <begin position="122"/>
        <end position="174"/>
    </location>
</feature>
<evidence type="ECO:0000256" key="6">
    <source>
        <dbReference type="RuleBase" id="RU000716"/>
    </source>
</evidence>
<keyword evidence="2 6" id="KW-0805">Transcription regulation</keyword>
<proteinExistence type="inferred from homology"/>
<dbReference type="Gene3D" id="1.10.1740.10">
    <property type="match status" value="1"/>
</dbReference>
<sequence>MDTGIPDEQLMQLVAQGDLKAFELLVLRHQKTAWRTAYRLVSDHQAAEDLTQDAFVKIFEAADRYRPIAAFGTYLYRVVVRVCLDYLRKHRPEPTEYLGTDLGPAERSLSPDQQAVIAEQEQRVRVALHRLPAKQRTAVVLRYYEGLRGREIADAMAISVKAVERLLARGRKSLETLLTDIFEN</sequence>
<dbReference type="InterPro" id="IPR013324">
    <property type="entry name" value="RNA_pol_sigma_r3/r4-like"/>
</dbReference>
<evidence type="ECO:0000313" key="9">
    <source>
        <dbReference type="EMBL" id="TWU37837.1"/>
    </source>
</evidence>